<dbReference type="GO" id="GO:0003723">
    <property type="term" value="F:RNA binding"/>
    <property type="evidence" value="ECO:0007669"/>
    <property type="project" value="InterPro"/>
</dbReference>
<evidence type="ECO:0008006" key="5">
    <source>
        <dbReference type="Google" id="ProtNLM"/>
    </source>
</evidence>
<dbReference type="PANTHER" id="PTHR47926">
    <property type="entry name" value="PENTATRICOPEPTIDE REPEAT-CONTAINING PROTEIN"/>
    <property type="match status" value="1"/>
</dbReference>
<dbReference type="Proteomes" id="UP000467840">
    <property type="component" value="Chromosome 5"/>
</dbReference>
<evidence type="ECO:0000313" key="4">
    <source>
        <dbReference type="Proteomes" id="UP000467840"/>
    </source>
</evidence>
<dbReference type="GO" id="GO:0009451">
    <property type="term" value="P:RNA modification"/>
    <property type="evidence" value="ECO:0007669"/>
    <property type="project" value="InterPro"/>
</dbReference>
<evidence type="ECO:0000256" key="2">
    <source>
        <dbReference type="PROSITE-ProRule" id="PRU00708"/>
    </source>
</evidence>
<dbReference type="AlphaFoldDB" id="A0A6A6NK77"/>
<keyword evidence="1" id="KW-0677">Repeat</keyword>
<dbReference type="Pfam" id="PF01535">
    <property type="entry name" value="PPR"/>
    <property type="match status" value="2"/>
</dbReference>
<reference evidence="3 4" key="1">
    <citation type="journal article" date="2020" name="Mol. Plant">
        <title>The Chromosome-Based Rubber Tree Genome Provides New Insights into Spurge Genome Evolution and Rubber Biosynthesis.</title>
        <authorList>
            <person name="Liu J."/>
            <person name="Shi C."/>
            <person name="Shi C.C."/>
            <person name="Li W."/>
            <person name="Zhang Q.J."/>
            <person name="Zhang Y."/>
            <person name="Li K."/>
            <person name="Lu H.F."/>
            <person name="Shi C."/>
            <person name="Zhu S.T."/>
            <person name="Xiao Z.Y."/>
            <person name="Nan H."/>
            <person name="Yue Y."/>
            <person name="Zhu X.G."/>
            <person name="Wu Y."/>
            <person name="Hong X.N."/>
            <person name="Fan G.Y."/>
            <person name="Tong Y."/>
            <person name="Zhang D."/>
            <person name="Mao C.L."/>
            <person name="Liu Y.L."/>
            <person name="Hao S.J."/>
            <person name="Liu W.Q."/>
            <person name="Lv M.Q."/>
            <person name="Zhang H.B."/>
            <person name="Liu Y."/>
            <person name="Hu-Tang G.R."/>
            <person name="Wang J.P."/>
            <person name="Wang J.H."/>
            <person name="Sun Y.H."/>
            <person name="Ni S.B."/>
            <person name="Chen W.B."/>
            <person name="Zhang X.C."/>
            <person name="Jiao Y.N."/>
            <person name="Eichler E.E."/>
            <person name="Li G.H."/>
            <person name="Liu X."/>
            <person name="Gao L.Z."/>
        </authorList>
    </citation>
    <scope>NUCLEOTIDE SEQUENCE [LARGE SCALE GENOMIC DNA]</scope>
    <source>
        <strain evidence="4">cv. GT1</strain>
        <tissue evidence="3">Leaf</tissue>
    </source>
</reference>
<sequence>MDYKHPIRDMSAIAMLIVCLQLHCAVVKSGTAFVTSVLNALISTYVKCASSPSVISSSLMGVARRLFDDMPEKDELSWTTIITGYVKNDDLDSAREFFYGSGMCEKMVVAWNAMISGYMHRGLYKEALEMFRKMYLSGMQLDEFTFTSIISVCANAGFFQLGKELHAYILKTEVNPSPDFSLPVNNALITLYWRCGRVDEAREIFNYMPVRDLVSWNAILSAM</sequence>
<feature type="repeat" description="PPR" evidence="2">
    <location>
        <begin position="142"/>
        <end position="176"/>
    </location>
</feature>
<comment type="caution">
    <text evidence="3">The sequence shown here is derived from an EMBL/GenBank/DDBJ whole genome shotgun (WGS) entry which is preliminary data.</text>
</comment>
<dbReference type="Gene3D" id="1.25.40.10">
    <property type="entry name" value="Tetratricopeptide repeat domain"/>
    <property type="match status" value="2"/>
</dbReference>
<organism evidence="3 4">
    <name type="scientific">Hevea brasiliensis</name>
    <name type="common">Para rubber tree</name>
    <name type="synonym">Siphonia brasiliensis</name>
    <dbReference type="NCBI Taxonomy" id="3981"/>
    <lineage>
        <taxon>Eukaryota</taxon>
        <taxon>Viridiplantae</taxon>
        <taxon>Streptophyta</taxon>
        <taxon>Embryophyta</taxon>
        <taxon>Tracheophyta</taxon>
        <taxon>Spermatophyta</taxon>
        <taxon>Magnoliopsida</taxon>
        <taxon>eudicotyledons</taxon>
        <taxon>Gunneridae</taxon>
        <taxon>Pentapetalae</taxon>
        <taxon>rosids</taxon>
        <taxon>fabids</taxon>
        <taxon>Malpighiales</taxon>
        <taxon>Euphorbiaceae</taxon>
        <taxon>Crotonoideae</taxon>
        <taxon>Micrandreae</taxon>
        <taxon>Hevea</taxon>
    </lineage>
</organism>
<evidence type="ECO:0000313" key="3">
    <source>
        <dbReference type="EMBL" id="KAF2325651.1"/>
    </source>
</evidence>
<dbReference type="InterPro" id="IPR046960">
    <property type="entry name" value="PPR_At4g14850-like_plant"/>
</dbReference>
<dbReference type="FunFam" id="1.25.40.10:FF:000677">
    <property type="entry name" value="Pentatricopeptide repeat-containing protein"/>
    <property type="match status" value="1"/>
</dbReference>
<dbReference type="EMBL" id="JAAGAX010000001">
    <property type="protein sequence ID" value="KAF2325651.1"/>
    <property type="molecule type" value="Genomic_DNA"/>
</dbReference>
<evidence type="ECO:0000256" key="1">
    <source>
        <dbReference type="ARBA" id="ARBA00022737"/>
    </source>
</evidence>
<feature type="repeat" description="PPR" evidence="2">
    <location>
        <begin position="107"/>
        <end position="141"/>
    </location>
</feature>
<keyword evidence="4" id="KW-1185">Reference proteome</keyword>
<dbReference type="InterPro" id="IPR011990">
    <property type="entry name" value="TPR-like_helical_dom_sf"/>
</dbReference>
<name>A0A6A6NK77_HEVBR</name>
<feature type="repeat" description="PPR" evidence="2">
    <location>
        <begin position="181"/>
        <end position="215"/>
    </location>
</feature>
<dbReference type="NCBIfam" id="TIGR00756">
    <property type="entry name" value="PPR"/>
    <property type="match status" value="1"/>
</dbReference>
<dbReference type="PROSITE" id="PS51375">
    <property type="entry name" value="PPR"/>
    <property type="match status" value="3"/>
</dbReference>
<dbReference type="PANTHER" id="PTHR47926:SF354">
    <property type="entry name" value="REPEAT (PPR-LIKE) SUPERFAMILY PROTEIN, PUTATIVE-RELATED"/>
    <property type="match status" value="1"/>
</dbReference>
<accession>A0A6A6NK77</accession>
<protein>
    <recommendedName>
        <fullName evidence="5">Pentatricopeptide repeat-containing protein</fullName>
    </recommendedName>
</protein>
<dbReference type="InterPro" id="IPR002885">
    <property type="entry name" value="PPR_rpt"/>
</dbReference>
<proteinExistence type="predicted"/>
<dbReference type="Pfam" id="PF13041">
    <property type="entry name" value="PPR_2"/>
    <property type="match status" value="1"/>
</dbReference>
<gene>
    <name evidence="3" type="ORF">GH714_032108</name>
</gene>